<reference evidence="7" key="1">
    <citation type="submission" date="2013-08" db="EMBL/GenBank/DDBJ databases">
        <authorList>
            <person name="Mendez C."/>
            <person name="Richter M."/>
            <person name="Ferrer M."/>
            <person name="Sanchez J."/>
        </authorList>
    </citation>
    <scope>NUCLEOTIDE SEQUENCE</scope>
</reference>
<gene>
    <name evidence="7" type="ORF">B1A_13811</name>
</gene>
<organism evidence="7">
    <name type="scientific">mine drainage metagenome</name>
    <dbReference type="NCBI Taxonomy" id="410659"/>
    <lineage>
        <taxon>unclassified sequences</taxon>
        <taxon>metagenomes</taxon>
        <taxon>ecological metagenomes</taxon>
    </lineage>
</organism>
<protein>
    <submittedName>
        <fullName evidence="7">Glucose-6-phosphate dehydrogenase</fullName>
        <ecNumber evidence="7">1.1.1.49</ecNumber>
    </submittedName>
</protein>
<evidence type="ECO:0000256" key="5">
    <source>
        <dbReference type="ARBA" id="ARBA00023277"/>
    </source>
</evidence>
<feature type="domain" description="Glucose-6-phosphate dehydrogenase NAD-binding" evidence="6">
    <location>
        <begin position="17"/>
        <end position="56"/>
    </location>
</feature>
<keyword evidence="3" id="KW-0521">NADP</keyword>
<evidence type="ECO:0000256" key="1">
    <source>
        <dbReference type="ARBA" id="ARBA00004937"/>
    </source>
</evidence>
<evidence type="ECO:0000313" key="7">
    <source>
        <dbReference type="EMBL" id="EQD49120.1"/>
    </source>
</evidence>
<evidence type="ECO:0000256" key="3">
    <source>
        <dbReference type="ARBA" id="ARBA00022857"/>
    </source>
</evidence>
<dbReference type="GO" id="GO:0006006">
    <property type="term" value="P:glucose metabolic process"/>
    <property type="evidence" value="ECO:0007669"/>
    <property type="project" value="UniProtKB-KW"/>
</dbReference>
<keyword evidence="5" id="KW-0119">Carbohydrate metabolism</keyword>
<dbReference type="PANTHER" id="PTHR23429">
    <property type="entry name" value="GLUCOSE-6-PHOSPHATE 1-DEHYDROGENASE G6PD"/>
    <property type="match status" value="1"/>
</dbReference>
<keyword evidence="2" id="KW-0313">Glucose metabolism</keyword>
<dbReference type="PANTHER" id="PTHR23429:SF0">
    <property type="entry name" value="GLUCOSE-6-PHOSPHATE 1-DEHYDROGENASE"/>
    <property type="match status" value="1"/>
</dbReference>
<dbReference type="GO" id="GO:0050661">
    <property type="term" value="F:NADP binding"/>
    <property type="evidence" value="ECO:0007669"/>
    <property type="project" value="InterPro"/>
</dbReference>
<evidence type="ECO:0000256" key="4">
    <source>
        <dbReference type="ARBA" id="ARBA00023002"/>
    </source>
</evidence>
<evidence type="ECO:0000259" key="6">
    <source>
        <dbReference type="Pfam" id="PF00479"/>
    </source>
</evidence>
<dbReference type="InterPro" id="IPR001282">
    <property type="entry name" value="G6P_DH"/>
</dbReference>
<comment type="caution">
    <text evidence="7">The sequence shown here is derived from an EMBL/GenBank/DDBJ whole genome shotgun (WGS) entry which is preliminary data.</text>
</comment>
<sequence length="57" mass="6013">MTGEKNTVTSAPPCAIVIFGATGDLTARKLLPALYNLTHDGLLSKSTVVIGFARRPK</sequence>
<dbReference type="EC" id="1.1.1.49" evidence="7"/>
<dbReference type="Gene3D" id="3.40.50.720">
    <property type="entry name" value="NAD(P)-binding Rossmann-like Domain"/>
    <property type="match status" value="1"/>
</dbReference>
<dbReference type="AlphaFoldDB" id="T1B4M1"/>
<accession>T1B4M1</accession>
<dbReference type="SUPFAM" id="SSF51735">
    <property type="entry name" value="NAD(P)-binding Rossmann-fold domains"/>
    <property type="match status" value="1"/>
</dbReference>
<proteinExistence type="predicted"/>
<reference evidence="7" key="2">
    <citation type="journal article" date="2014" name="ISME J.">
        <title>Microbial stratification in low pH oxic and suboxic macroscopic growths along an acid mine drainage.</title>
        <authorList>
            <person name="Mendez-Garcia C."/>
            <person name="Mesa V."/>
            <person name="Sprenger R.R."/>
            <person name="Richter M."/>
            <person name="Diez M.S."/>
            <person name="Solano J."/>
            <person name="Bargiela R."/>
            <person name="Golyshina O.V."/>
            <person name="Manteca A."/>
            <person name="Ramos J.L."/>
            <person name="Gallego J.R."/>
            <person name="Llorente I."/>
            <person name="Martins Dos Santos V.A."/>
            <person name="Jensen O.N."/>
            <person name="Pelaez A.I."/>
            <person name="Sanchez J."/>
            <person name="Ferrer M."/>
        </authorList>
    </citation>
    <scope>NUCLEOTIDE SEQUENCE</scope>
</reference>
<dbReference type="Pfam" id="PF00479">
    <property type="entry name" value="G6PD_N"/>
    <property type="match status" value="1"/>
</dbReference>
<dbReference type="InterPro" id="IPR022674">
    <property type="entry name" value="G6P_DH_NAD-bd"/>
</dbReference>
<dbReference type="InterPro" id="IPR036291">
    <property type="entry name" value="NAD(P)-bd_dom_sf"/>
</dbReference>
<dbReference type="EMBL" id="AUZX01010128">
    <property type="protein sequence ID" value="EQD49120.1"/>
    <property type="molecule type" value="Genomic_DNA"/>
</dbReference>
<dbReference type="GO" id="GO:0005829">
    <property type="term" value="C:cytosol"/>
    <property type="evidence" value="ECO:0007669"/>
    <property type="project" value="TreeGrafter"/>
</dbReference>
<dbReference type="GO" id="GO:0004345">
    <property type="term" value="F:glucose-6-phosphate dehydrogenase activity"/>
    <property type="evidence" value="ECO:0007669"/>
    <property type="project" value="UniProtKB-EC"/>
</dbReference>
<dbReference type="GO" id="GO:0009051">
    <property type="term" value="P:pentose-phosphate shunt, oxidative branch"/>
    <property type="evidence" value="ECO:0007669"/>
    <property type="project" value="TreeGrafter"/>
</dbReference>
<feature type="non-terminal residue" evidence="7">
    <location>
        <position position="57"/>
    </location>
</feature>
<name>T1B4M1_9ZZZZ</name>
<keyword evidence="4 7" id="KW-0560">Oxidoreductase</keyword>
<evidence type="ECO:0000256" key="2">
    <source>
        <dbReference type="ARBA" id="ARBA00022526"/>
    </source>
</evidence>
<comment type="pathway">
    <text evidence="1">Carbohydrate degradation; pentose phosphate pathway; D-ribulose 5-phosphate from D-glucose 6-phosphate (oxidative stage): step 1/3.</text>
</comment>